<protein>
    <submittedName>
        <fullName evidence="1">Uncharacterized protein</fullName>
    </submittedName>
</protein>
<organism evidence="1 2">
    <name type="scientific">Anabaena sphaerica FACHB-251</name>
    <dbReference type="NCBI Taxonomy" id="2692883"/>
    <lineage>
        <taxon>Bacteria</taxon>
        <taxon>Bacillati</taxon>
        <taxon>Cyanobacteriota</taxon>
        <taxon>Cyanophyceae</taxon>
        <taxon>Nostocales</taxon>
        <taxon>Nostocaceae</taxon>
        <taxon>Anabaena</taxon>
    </lineage>
</organism>
<dbReference type="EMBL" id="JACJQU010000001">
    <property type="protein sequence ID" value="MBD2292330.1"/>
    <property type="molecule type" value="Genomic_DNA"/>
</dbReference>
<gene>
    <name evidence="1" type="ORF">H6G06_02245</name>
</gene>
<name>A0A926WDW7_9NOST</name>
<sequence>MLHTKIKELQEENSKLTTTNPILNAFSLDRCKEIDEAAENDKFIAQHRNEILDHLKKCSVGHTSEFKQAFDIYNEIITYLFLNNIGKNRSFSVIRVPEDNKGTPDFEVNFTHGETFYIEMKTLGFNDGDNNYVKATNKGLEAKVSLTEQINSGEPIAISEVVVSPFRKENKGYQYNHLNQTRIIDSIINKLNEDVIKTKQFAKGKTILLVNLSLMSMLPQIWQLNSVPIYQEKLYKSMISGILWYSAFGKFNERIFTTIEGEGSKNIEGELSTEGILNKYEFVKAVCFQIEDEQGNLKLVGFYRENDKDEIYHLIYPICDFVNNDYNTHGYEILQNIV</sequence>
<dbReference type="RefSeq" id="WP_190556638.1">
    <property type="nucleotide sequence ID" value="NZ_JACJQU010000001.1"/>
</dbReference>
<proteinExistence type="predicted"/>
<keyword evidence="2" id="KW-1185">Reference proteome</keyword>
<dbReference type="Proteomes" id="UP000662185">
    <property type="component" value="Unassembled WGS sequence"/>
</dbReference>
<accession>A0A926WDW7</accession>
<evidence type="ECO:0000313" key="1">
    <source>
        <dbReference type="EMBL" id="MBD2292330.1"/>
    </source>
</evidence>
<comment type="caution">
    <text evidence="1">The sequence shown here is derived from an EMBL/GenBank/DDBJ whole genome shotgun (WGS) entry which is preliminary data.</text>
</comment>
<reference evidence="2" key="1">
    <citation type="journal article" date="2020" name="ISME J.">
        <title>Comparative genomics reveals insights into cyanobacterial evolution and habitat adaptation.</title>
        <authorList>
            <person name="Chen M.Y."/>
            <person name="Teng W.K."/>
            <person name="Zhao L."/>
            <person name="Hu C.X."/>
            <person name="Zhou Y.K."/>
            <person name="Han B.P."/>
            <person name="Song L.R."/>
            <person name="Shu W.S."/>
        </authorList>
    </citation>
    <scope>NUCLEOTIDE SEQUENCE [LARGE SCALE GENOMIC DNA]</scope>
    <source>
        <strain evidence="2">FACHB-251</strain>
    </source>
</reference>
<dbReference type="AlphaFoldDB" id="A0A926WDW7"/>
<evidence type="ECO:0000313" key="2">
    <source>
        <dbReference type="Proteomes" id="UP000662185"/>
    </source>
</evidence>